<evidence type="ECO:0008006" key="3">
    <source>
        <dbReference type="Google" id="ProtNLM"/>
    </source>
</evidence>
<reference evidence="1 2" key="1">
    <citation type="submission" date="2023-07" db="EMBL/GenBank/DDBJ databases">
        <title>Genomic Encyclopedia of Type Strains, Phase IV (KMG-IV): sequencing the most valuable type-strain genomes for metagenomic binning, comparative biology and taxonomic classification.</title>
        <authorList>
            <person name="Goeker M."/>
        </authorList>
    </citation>
    <scope>NUCLEOTIDE SEQUENCE [LARGE SCALE GENOMIC DNA]</scope>
    <source>
        <strain evidence="1 2">DSM 17723</strain>
    </source>
</reference>
<dbReference type="RefSeq" id="WP_174881361.1">
    <property type="nucleotide sequence ID" value="NZ_CADEPK010000353.1"/>
</dbReference>
<name>A0ABT9Z4K3_9BACI</name>
<dbReference type="EMBL" id="JAUSTZ010000008">
    <property type="protein sequence ID" value="MDQ0227186.1"/>
    <property type="molecule type" value="Genomic_DNA"/>
</dbReference>
<accession>A0ABT9Z4K3</accession>
<gene>
    <name evidence="1" type="ORF">J2S02_003531</name>
</gene>
<dbReference type="Proteomes" id="UP001232245">
    <property type="component" value="Unassembled WGS sequence"/>
</dbReference>
<dbReference type="SUPFAM" id="SSF103642">
    <property type="entry name" value="Sec-C motif"/>
    <property type="match status" value="1"/>
</dbReference>
<sequence length="582" mass="68431">MAIKRNDPCPCGSGKKYKKCCLQKESIIQLHEVKEEKFFQAKQALVLQVRDFITKQVPPTSYYQLQSEFKKRTNYKIEERLVKGLFQYWLYFFHRFENGLRGIEWFIRETGGRLSEDERKMADTWNTLTPRIVQCVEKQDETLTFEDVFTSETFKVANSKENVPYFAPWFGTITMLEPFEDLHYFNGVRSLEGPDGVARAMAKVQALVEEKKQDHQQILLDYYPEILTALMFDEQRENQPDQEIVEYILHYQVEDELKLTSFLQEQQSFEIDVWEDEKKQGSLAGSWYQYTDSEFSQPVFLAEVYGKLFIEKNRLKYNSLALEHVNEFKAMIQDLLDRGVLTFLEEETSRFTIPFQAEIRDVMVTLDNDTPKYVALYAQNDIRFVFDRPLRQFDGLSIMELVKAGRFDDADNLLKQIEYNMYLQVKKQFDKVEITADYNSMRKKLGLPLSPFVTGGEARTSTLEVVKANQPVVNEKDIEYLEQLGFTPDTVNNFYSDDIVQFYKEKTDGKSEGTIRKYRSSLFDLRIILESYPTLTSWAECNNEEFWTKVIEKDFPALYETLSKTAIKDFTSTIKAFAKWLK</sequence>
<organism evidence="1 2">
    <name type="scientific">Metabacillus niabensis</name>
    <dbReference type="NCBI Taxonomy" id="324854"/>
    <lineage>
        <taxon>Bacteria</taxon>
        <taxon>Bacillati</taxon>
        <taxon>Bacillota</taxon>
        <taxon>Bacilli</taxon>
        <taxon>Bacillales</taxon>
        <taxon>Bacillaceae</taxon>
        <taxon>Metabacillus</taxon>
    </lineage>
</organism>
<dbReference type="Pfam" id="PF02810">
    <property type="entry name" value="SEC-C"/>
    <property type="match status" value="1"/>
</dbReference>
<evidence type="ECO:0000313" key="1">
    <source>
        <dbReference type="EMBL" id="MDQ0227186.1"/>
    </source>
</evidence>
<evidence type="ECO:0000313" key="2">
    <source>
        <dbReference type="Proteomes" id="UP001232245"/>
    </source>
</evidence>
<protein>
    <recommendedName>
        <fullName evidence="3">SEC-C motif-containing protein</fullName>
    </recommendedName>
</protein>
<proteinExistence type="predicted"/>
<dbReference type="Gene3D" id="3.10.450.50">
    <property type="match status" value="1"/>
</dbReference>
<comment type="caution">
    <text evidence="1">The sequence shown here is derived from an EMBL/GenBank/DDBJ whole genome shotgun (WGS) entry which is preliminary data.</text>
</comment>
<dbReference type="InterPro" id="IPR004027">
    <property type="entry name" value="SEC_C_motif"/>
</dbReference>
<keyword evidence="2" id="KW-1185">Reference proteome</keyword>